<dbReference type="OrthoDB" id="9815315at2"/>
<dbReference type="PANTHER" id="PTHR28255:SF1">
    <property type="entry name" value="UPF0303 PROTEIN YBR137W"/>
    <property type="match status" value="1"/>
</dbReference>
<keyword evidence="2" id="KW-1185">Reference proteome</keyword>
<dbReference type="SUPFAM" id="SSF143744">
    <property type="entry name" value="GlcG-like"/>
    <property type="match status" value="1"/>
</dbReference>
<dbReference type="InterPro" id="IPR005624">
    <property type="entry name" value="PduO/GlcC-like"/>
</dbReference>
<dbReference type="EMBL" id="OENF01000039">
    <property type="protein sequence ID" value="SOS75262.1"/>
    <property type="molecule type" value="Genomic_DNA"/>
</dbReference>
<dbReference type="PANTHER" id="PTHR28255">
    <property type="match status" value="1"/>
</dbReference>
<dbReference type="AlphaFoldDB" id="A0A2H1YIE0"/>
<dbReference type="GeneID" id="86942360"/>
<evidence type="ECO:0000313" key="2">
    <source>
        <dbReference type="Proteomes" id="UP000234211"/>
    </source>
</evidence>
<accession>A0A2H1YIE0</accession>
<dbReference type="Gene3D" id="3.30.450.150">
    <property type="entry name" value="Haem-degrading domain"/>
    <property type="match status" value="1"/>
</dbReference>
<reference evidence="2" key="1">
    <citation type="submission" date="2017-11" db="EMBL/GenBank/DDBJ databases">
        <authorList>
            <person name="Duchaud E."/>
        </authorList>
    </citation>
    <scope>NUCLEOTIDE SEQUENCE [LARGE SCALE GENOMIC DNA]</scope>
    <source>
        <strain evidence="2">Tenacibaculum sp. TNO020</strain>
    </source>
</reference>
<dbReference type="InterPro" id="IPR010371">
    <property type="entry name" value="YBR137W-like"/>
</dbReference>
<name>A0A2H1YIE0_9FLAO</name>
<dbReference type="Pfam" id="PF03928">
    <property type="entry name" value="HbpS-like"/>
    <property type="match status" value="1"/>
</dbReference>
<sequence length="175" mass="19899">MKKIITIIIFGILTNVYSQKNLEKLPKNEDDNIIKKIELESFSNRVGLEIGMAIVDLAKERQQRVAVKIERLNYTIFLYVDDNLPADKLNWLRRKANVVRNFEESSLSVKHQLKKGKMTLSGTFALDSKEYLARGGSIPIFVKNTGMVAIVSVSGLHDKQDHAIIIDGLKKRFVK</sequence>
<gene>
    <name evidence="1" type="ORF">TNO020_440032</name>
</gene>
<evidence type="ECO:0000313" key="1">
    <source>
        <dbReference type="EMBL" id="SOS75262.1"/>
    </source>
</evidence>
<dbReference type="RefSeq" id="WP_101917907.1">
    <property type="nucleotide sequence ID" value="NZ_JAJGWR010000001.1"/>
</dbReference>
<dbReference type="Proteomes" id="UP000234211">
    <property type="component" value="Unassembled WGS sequence"/>
</dbReference>
<dbReference type="InterPro" id="IPR038084">
    <property type="entry name" value="PduO/GlcC-like_sf"/>
</dbReference>
<protein>
    <submittedName>
        <fullName evidence="1">Uncharacterized protein</fullName>
    </submittedName>
</protein>
<organism evidence="1 2">
    <name type="scientific">Tenacibaculum piscium</name>
    <dbReference type="NCBI Taxonomy" id="1458515"/>
    <lineage>
        <taxon>Bacteria</taxon>
        <taxon>Pseudomonadati</taxon>
        <taxon>Bacteroidota</taxon>
        <taxon>Flavobacteriia</taxon>
        <taxon>Flavobacteriales</taxon>
        <taxon>Flavobacteriaceae</taxon>
        <taxon>Tenacibaculum</taxon>
    </lineage>
</organism>
<proteinExistence type="predicted"/>